<comment type="similarity">
    <text evidence="2 12">Belongs to the amiloride-sensitive sodium channel (TC 1.A.6) family.</text>
</comment>
<keyword evidence="4 12" id="KW-0894">Sodium channel</keyword>
<dbReference type="PANTHER" id="PTHR11690:SF288">
    <property type="entry name" value="AMILORIDE-SENSITIVE NA+ CHANNEL-RELATED"/>
    <property type="match status" value="1"/>
</dbReference>
<comment type="subcellular location">
    <subcellularLocation>
        <location evidence="1">Membrane</location>
        <topology evidence="1">Multi-pass membrane protein</topology>
    </subcellularLocation>
</comment>
<evidence type="ECO:0000256" key="11">
    <source>
        <dbReference type="ARBA" id="ARBA00023303"/>
    </source>
</evidence>
<evidence type="ECO:0000256" key="4">
    <source>
        <dbReference type="ARBA" id="ARBA00022461"/>
    </source>
</evidence>
<dbReference type="Gene3D" id="1.10.287.820">
    <property type="entry name" value="Acid-sensing ion channel domain"/>
    <property type="match status" value="1"/>
</dbReference>
<dbReference type="GO" id="GO:0015280">
    <property type="term" value="F:ligand-gated sodium channel activity"/>
    <property type="evidence" value="ECO:0007669"/>
    <property type="project" value="TreeGrafter"/>
</dbReference>
<keyword evidence="6" id="KW-1133">Transmembrane helix</keyword>
<dbReference type="PANTHER" id="PTHR11690">
    <property type="entry name" value="AMILORIDE-SENSITIVE SODIUM CHANNEL-RELATED"/>
    <property type="match status" value="1"/>
</dbReference>
<dbReference type="GO" id="GO:0005886">
    <property type="term" value="C:plasma membrane"/>
    <property type="evidence" value="ECO:0007669"/>
    <property type="project" value="TreeGrafter"/>
</dbReference>
<evidence type="ECO:0000313" key="14">
    <source>
        <dbReference type="Proteomes" id="UP001107558"/>
    </source>
</evidence>
<evidence type="ECO:0000256" key="9">
    <source>
        <dbReference type="ARBA" id="ARBA00023136"/>
    </source>
</evidence>
<evidence type="ECO:0000256" key="12">
    <source>
        <dbReference type="RuleBase" id="RU000679"/>
    </source>
</evidence>
<dbReference type="OrthoDB" id="7759848at2759"/>
<evidence type="ECO:0000256" key="10">
    <source>
        <dbReference type="ARBA" id="ARBA00023201"/>
    </source>
</evidence>
<reference evidence="13" key="1">
    <citation type="submission" date="2021-03" db="EMBL/GenBank/DDBJ databases">
        <title>Chromosome level genome of the anhydrobiotic midge Polypedilum vanderplanki.</title>
        <authorList>
            <person name="Yoshida Y."/>
            <person name="Kikawada T."/>
            <person name="Gusev O."/>
        </authorList>
    </citation>
    <scope>NUCLEOTIDE SEQUENCE</scope>
    <source>
        <strain evidence="13">NIAS01</strain>
        <tissue evidence="13">Whole body or cell culture</tissue>
    </source>
</reference>
<keyword evidence="3 12" id="KW-0813">Transport</keyword>
<dbReference type="PROSITE" id="PS01206">
    <property type="entry name" value="ASC"/>
    <property type="match status" value="1"/>
</dbReference>
<keyword evidence="8 12" id="KW-0406">Ion transport</keyword>
<dbReference type="AlphaFoldDB" id="A0A9J6C311"/>
<keyword evidence="9" id="KW-0472">Membrane</keyword>
<gene>
    <name evidence="13" type="ORF">PVAND_006388</name>
</gene>
<sequence length="233" mass="27671">MQGYNTIFNKNVLSKDFDSYKRKNISSSWLHKTRQVNDDNETIYWTLDSGYIDDSDDSNVIPKEQISKTFSTTIIIINHIDEENYCPQLGKILKIFFHLPMKFQHFLTENIQLKSVIKKLMFLNAKLYTSDESLKGYTPKQRQCYFEGEKNLKFFKSYTKSHCDWECVTNYTLDICGCTKFSMPEIIILQYVTCRRKSVYYNAMLTWPNNRSFYENNDNPCDCYETCNDINMK</sequence>
<evidence type="ECO:0000256" key="2">
    <source>
        <dbReference type="ARBA" id="ARBA00007193"/>
    </source>
</evidence>
<keyword evidence="14" id="KW-1185">Reference proteome</keyword>
<protein>
    <submittedName>
        <fullName evidence="13">Uncharacterized protein</fullName>
    </submittedName>
</protein>
<evidence type="ECO:0000313" key="13">
    <source>
        <dbReference type="EMBL" id="KAG5676564.1"/>
    </source>
</evidence>
<evidence type="ECO:0000256" key="7">
    <source>
        <dbReference type="ARBA" id="ARBA00023053"/>
    </source>
</evidence>
<keyword evidence="10 12" id="KW-0739">Sodium transport</keyword>
<proteinExistence type="inferred from homology"/>
<dbReference type="EMBL" id="JADBJN010000002">
    <property type="protein sequence ID" value="KAG5676564.1"/>
    <property type="molecule type" value="Genomic_DNA"/>
</dbReference>
<evidence type="ECO:0000256" key="5">
    <source>
        <dbReference type="ARBA" id="ARBA00022692"/>
    </source>
</evidence>
<evidence type="ECO:0000256" key="6">
    <source>
        <dbReference type="ARBA" id="ARBA00022989"/>
    </source>
</evidence>
<dbReference type="InterPro" id="IPR001873">
    <property type="entry name" value="ENaC"/>
</dbReference>
<organism evidence="13 14">
    <name type="scientific">Polypedilum vanderplanki</name>
    <name type="common">Sleeping chironomid midge</name>
    <dbReference type="NCBI Taxonomy" id="319348"/>
    <lineage>
        <taxon>Eukaryota</taxon>
        <taxon>Metazoa</taxon>
        <taxon>Ecdysozoa</taxon>
        <taxon>Arthropoda</taxon>
        <taxon>Hexapoda</taxon>
        <taxon>Insecta</taxon>
        <taxon>Pterygota</taxon>
        <taxon>Neoptera</taxon>
        <taxon>Endopterygota</taxon>
        <taxon>Diptera</taxon>
        <taxon>Nematocera</taxon>
        <taxon>Chironomoidea</taxon>
        <taxon>Chironomidae</taxon>
        <taxon>Chironominae</taxon>
        <taxon>Polypedilum</taxon>
        <taxon>Polypedilum</taxon>
    </lineage>
</organism>
<comment type="caution">
    <text evidence="13">The sequence shown here is derived from an EMBL/GenBank/DDBJ whole genome shotgun (WGS) entry which is preliminary data.</text>
</comment>
<dbReference type="InterPro" id="IPR020903">
    <property type="entry name" value="ENaC_CS"/>
</dbReference>
<keyword evidence="7" id="KW-0915">Sodium</keyword>
<accession>A0A9J6C311</accession>
<name>A0A9J6C311_POLVA</name>
<evidence type="ECO:0000256" key="3">
    <source>
        <dbReference type="ARBA" id="ARBA00022448"/>
    </source>
</evidence>
<keyword evidence="5 12" id="KW-0812">Transmembrane</keyword>
<dbReference type="Pfam" id="PF00858">
    <property type="entry name" value="ASC"/>
    <property type="match status" value="1"/>
</dbReference>
<evidence type="ECO:0000256" key="1">
    <source>
        <dbReference type="ARBA" id="ARBA00004141"/>
    </source>
</evidence>
<evidence type="ECO:0000256" key="8">
    <source>
        <dbReference type="ARBA" id="ARBA00023065"/>
    </source>
</evidence>
<dbReference type="Proteomes" id="UP001107558">
    <property type="component" value="Chromosome 2"/>
</dbReference>
<keyword evidence="11 12" id="KW-0407">Ion channel</keyword>